<organism evidence="2 3">
    <name type="scientific">Caenorhabditis nigoni</name>
    <dbReference type="NCBI Taxonomy" id="1611254"/>
    <lineage>
        <taxon>Eukaryota</taxon>
        <taxon>Metazoa</taxon>
        <taxon>Ecdysozoa</taxon>
        <taxon>Nematoda</taxon>
        <taxon>Chromadorea</taxon>
        <taxon>Rhabditida</taxon>
        <taxon>Rhabditina</taxon>
        <taxon>Rhabditomorpha</taxon>
        <taxon>Rhabditoidea</taxon>
        <taxon>Rhabditidae</taxon>
        <taxon>Peloderinae</taxon>
        <taxon>Caenorhabditis</taxon>
    </lineage>
</organism>
<accession>A0A2G5T2F0</accession>
<feature type="compositionally biased region" description="Polar residues" evidence="1">
    <location>
        <begin position="92"/>
        <end position="116"/>
    </location>
</feature>
<sequence length="130" mass="14629">MLYTVSVDWKTSEVLQKPSVTSSKNRGNFHSMVLFCASHALSVFIFCDILECYQRFLNEFLIFKAPLPFFQSQAMKTVTERVKLLFVTQGCNPDTHTRNSSVPSISIDNPSPITHTKASHVASRGTRVSK</sequence>
<dbReference type="AlphaFoldDB" id="A0A2G5T2F0"/>
<gene>
    <name evidence="2" type="primary">Cnig_chr_X.g26228</name>
    <name evidence="2" type="ORF">B9Z55_026228</name>
</gene>
<feature type="region of interest" description="Disordered" evidence="1">
    <location>
        <begin position="92"/>
        <end position="130"/>
    </location>
</feature>
<dbReference type="EMBL" id="PDUG01000006">
    <property type="protein sequence ID" value="PIC21373.1"/>
    <property type="molecule type" value="Genomic_DNA"/>
</dbReference>
<protein>
    <submittedName>
        <fullName evidence="2">Uncharacterized protein</fullName>
    </submittedName>
</protein>
<comment type="caution">
    <text evidence="2">The sequence shown here is derived from an EMBL/GenBank/DDBJ whole genome shotgun (WGS) entry which is preliminary data.</text>
</comment>
<evidence type="ECO:0000313" key="2">
    <source>
        <dbReference type="EMBL" id="PIC21373.1"/>
    </source>
</evidence>
<evidence type="ECO:0000313" key="3">
    <source>
        <dbReference type="Proteomes" id="UP000230233"/>
    </source>
</evidence>
<evidence type="ECO:0000256" key="1">
    <source>
        <dbReference type="SAM" id="MobiDB-lite"/>
    </source>
</evidence>
<keyword evidence="3" id="KW-1185">Reference proteome</keyword>
<name>A0A2G5T2F0_9PELO</name>
<dbReference type="Proteomes" id="UP000230233">
    <property type="component" value="Chromosome X"/>
</dbReference>
<reference evidence="3" key="1">
    <citation type="submission" date="2017-10" db="EMBL/GenBank/DDBJ databases">
        <title>Rapid genome shrinkage in a self-fertile nematode reveals novel sperm competition proteins.</title>
        <authorList>
            <person name="Yin D."/>
            <person name="Schwarz E.M."/>
            <person name="Thomas C.G."/>
            <person name="Felde R.L."/>
            <person name="Korf I.F."/>
            <person name="Cutter A.D."/>
            <person name="Schartner C.M."/>
            <person name="Ralston E.J."/>
            <person name="Meyer B.J."/>
            <person name="Haag E.S."/>
        </authorList>
    </citation>
    <scope>NUCLEOTIDE SEQUENCE [LARGE SCALE GENOMIC DNA]</scope>
    <source>
        <strain evidence="3">JU1422</strain>
    </source>
</reference>
<proteinExistence type="predicted"/>